<evidence type="ECO:0000313" key="2">
    <source>
        <dbReference type="EMBL" id="MDT0461088.1"/>
    </source>
</evidence>
<sequence>MGRPAEVAVKFSVPFVGEISGTWRPDDAERKAAWELYVELITRVSVVELGPSEGVLREALSSQYTLFHTTRDILRRYGPDVAPRSRQGEITFGSLAVTVLNAVVRPLLTRWHPALAEHEAARPPGVAPQQHEQAWEHEAELRQQLSLARHTLTNLARVLAEVAGAADLLPPTPPRIPNQAGGGGLRKRRCRLTHERHSHVGSGRRSPVVADSHLRPSFRTPPRPRAGTCGAGTHSPGTCGGSLV</sequence>
<reference evidence="2" key="1">
    <citation type="submission" date="2024-05" db="EMBL/GenBank/DDBJ databases">
        <title>30 novel species of actinomycetes from the DSMZ collection.</title>
        <authorList>
            <person name="Nouioui I."/>
        </authorList>
    </citation>
    <scope>NUCLEOTIDE SEQUENCE</scope>
    <source>
        <strain evidence="2">DSM 41527</strain>
    </source>
</reference>
<gene>
    <name evidence="2" type="ORF">RM550_36195</name>
</gene>
<protein>
    <submittedName>
        <fullName evidence="2">Uncharacterized protein</fullName>
    </submittedName>
</protein>
<proteinExistence type="predicted"/>
<feature type="region of interest" description="Disordered" evidence="1">
    <location>
        <begin position="194"/>
        <end position="244"/>
    </location>
</feature>
<organism evidence="2 3">
    <name type="scientific">Streptomyces mooreae</name>
    <dbReference type="NCBI Taxonomy" id="3075523"/>
    <lineage>
        <taxon>Bacteria</taxon>
        <taxon>Bacillati</taxon>
        <taxon>Actinomycetota</taxon>
        <taxon>Actinomycetes</taxon>
        <taxon>Kitasatosporales</taxon>
        <taxon>Streptomycetaceae</taxon>
        <taxon>Streptomyces</taxon>
    </lineage>
</organism>
<comment type="caution">
    <text evidence="2">The sequence shown here is derived from an EMBL/GenBank/DDBJ whole genome shotgun (WGS) entry which is preliminary data.</text>
</comment>
<name>A0ABU2TJG1_9ACTN</name>
<evidence type="ECO:0000256" key="1">
    <source>
        <dbReference type="SAM" id="MobiDB-lite"/>
    </source>
</evidence>
<dbReference type="EMBL" id="JAVRFE010000090">
    <property type="protein sequence ID" value="MDT0461088.1"/>
    <property type="molecule type" value="Genomic_DNA"/>
</dbReference>
<keyword evidence="3" id="KW-1185">Reference proteome</keyword>
<accession>A0ABU2TJG1</accession>
<evidence type="ECO:0000313" key="3">
    <source>
        <dbReference type="Proteomes" id="UP001180551"/>
    </source>
</evidence>
<dbReference type="Proteomes" id="UP001180551">
    <property type="component" value="Unassembled WGS sequence"/>
</dbReference>
<dbReference type="RefSeq" id="WP_311628002.1">
    <property type="nucleotide sequence ID" value="NZ_JAVRFE010000090.1"/>
</dbReference>